<keyword evidence="4 10" id="KW-0378">Hydrolase</keyword>
<comment type="subunit">
    <text evidence="2 10">Heterodimer of HisH and HisF.</text>
</comment>
<feature type="active site" evidence="10 11">
    <location>
        <position position="194"/>
    </location>
</feature>
<dbReference type="GO" id="GO:0016829">
    <property type="term" value="F:lyase activity"/>
    <property type="evidence" value="ECO:0007669"/>
    <property type="project" value="UniProtKB-KW"/>
</dbReference>
<evidence type="ECO:0000256" key="10">
    <source>
        <dbReference type="HAMAP-Rule" id="MF_00278"/>
    </source>
</evidence>
<evidence type="ECO:0000256" key="5">
    <source>
        <dbReference type="ARBA" id="ARBA00022962"/>
    </source>
</evidence>
<evidence type="ECO:0000256" key="3">
    <source>
        <dbReference type="ARBA" id="ARBA00022605"/>
    </source>
</evidence>
<evidence type="ECO:0000256" key="2">
    <source>
        <dbReference type="ARBA" id="ARBA00011152"/>
    </source>
</evidence>
<comment type="function">
    <text evidence="10">IGPS catalyzes the conversion of PRFAR and glutamine to IGP, AICAR and glutamate. The HisH subunit catalyzes the hydrolysis of glutamine to glutamate and ammonia as part of the synthesis of IGP and AICAR. The resulting ammonia molecule is channeled to the active site of HisF.</text>
</comment>
<keyword evidence="7 10" id="KW-0456">Lyase</keyword>
<dbReference type="GO" id="GO:0000105">
    <property type="term" value="P:L-histidine biosynthetic process"/>
    <property type="evidence" value="ECO:0007669"/>
    <property type="project" value="UniProtKB-UniRule"/>
</dbReference>
<reference evidence="13" key="1">
    <citation type="submission" date="2021-02" db="EMBL/GenBank/DDBJ databases">
        <title>Infant gut strain persistence is associated with maternal origin, phylogeny, and functional potential including surface adhesion and iron acquisition.</title>
        <authorList>
            <person name="Lou Y.C."/>
        </authorList>
    </citation>
    <scope>NUCLEOTIDE SEQUENCE</scope>
    <source>
        <strain evidence="13">L3_101_000M1_dasL3_101_000M1_concoct_87</strain>
    </source>
</reference>
<keyword evidence="13" id="KW-0808">Transferase</keyword>
<organism evidence="13 14">
    <name type="scientific">Subdoligranulum variabile</name>
    <dbReference type="NCBI Taxonomy" id="214851"/>
    <lineage>
        <taxon>Bacteria</taxon>
        <taxon>Bacillati</taxon>
        <taxon>Bacillota</taxon>
        <taxon>Clostridia</taxon>
        <taxon>Eubacteriales</taxon>
        <taxon>Oscillospiraceae</taxon>
        <taxon>Subdoligranulum</taxon>
    </lineage>
</organism>
<dbReference type="GO" id="GO:0004359">
    <property type="term" value="F:glutaminase activity"/>
    <property type="evidence" value="ECO:0007669"/>
    <property type="project" value="UniProtKB-EC"/>
</dbReference>
<feature type="active site" evidence="10 11">
    <location>
        <position position="196"/>
    </location>
</feature>
<dbReference type="SUPFAM" id="SSF52317">
    <property type="entry name" value="Class I glutamine amidotransferase-like"/>
    <property type="match status" value="1"/>
</dbReference>
<keyword evidence="13" id="KW-0328">Glycosyltransferase</keyword>
<evidence type="ECO:0000256" key="4">
    <source>
        <dbReference type="ARBA" id="ARBA00022801"/>
    </source>
</evidence>
<evidence type="ECO:0000256" key="8">
    <source>
        <dbReference type="ARBA" id="ARBA00047838"/>
    </source>
</evidence>
<dbReference type="InterPro" id="IPR017926">
    <property type="entry name" value="GATASE"/>
</dbReference>
<gene>
    <name evidence="10 13" type="primary">hisH</name>
    <name evidence="13" type="ORF">KHY36_07440</name>
</gene>
<evidence type="ECO:0000259" key="12">
    <source>
        <dbReference type="Pfam" id="PF00117"/>
    </source>
</evidence>
<dbReference type="Pfam" id="PF00117">
    <property type="entry name" value="GATase"/>
    <property type="match status" value="1"/>
</dbReference>
<dbReference type="AlphaFoldDB" id="A0A943HHU3"/>
<dbReference type="GO" id="GO:0005737">
    <property type="term" value="C:cytoplasm"/>
    <property type="evidence" value="ECO:0007669"/>
    <property type="project" value="UniProtKB-SubCell"/>
</dbReference>
<comment type="catalytic activity">
    <reaction evidence="9 10">
        <text>L-glutamine + H2O = L-glutamate + NH4(+)</text>
        <dbReference type="Rhea" id="RHEA:15889"/>
        <dbReference type="ChEBI" id="CHEBI:15377"/>
        <dbReference type="ChEBI" id="CHEBI:28938"/>
        <dbReference type="ChEBI" id="CHEBI:29985"/>
        <dbReference type="ChEBI" id="CHEBI:58359"/>
        <dbReference type="EC" id="3.5.1.2"/>
    </reaction>
</comment>
<evidence type="ECO:0000256" key="6">
    <source>
        <dbReference type="ARBA" id="ARBA00023102"/>
    </source>
</evidence>
<evidence type="ECO:0000313" key="13">
    <source>
        <dbReference type="EMBL" id="MBS5332344.1"/>
    </source>
</evidence>
<evidence type="ECO:0000313" key="14">
    <source>
        <dbReference type="Proteomes" id="UP000759273"/>
    </source>
</evidence>
<sequence>MKVTIIDYGLSNLLSVQHAFAHFGAETLLTSKPEDVLAADALVLPGVGAFQDGMAGLEKLGLVEPIRQKAAAGTPLLGICLGMQMLFDESEEFGLHKGLGLIPGRVVKIPDTDADGCPQRVPHISWNPLYPGGSRADFGGTVLAAVQPGEECYFIHSYEAKPTDETDCLAFTVYGGRRICAAATHGSVLGCQFHPEKSGEVGLKIIEEFMKSADR</sequence>
<dbReference type="PANTHER" id="PTHR42701:SF1">
    <property type="entry name" value="IMIDAZOLE GLYCEROL PHOSPHATE SYNTHASE SUBUNIT HISH"/>
    <property type="match status" value="1"/>
</dbReference>
<dbReference type="PIRSF" id="PIRSF000495">
    <property type="entry name" value="Amidotransf_hisH"/>
    <property type="match status" value="1"/>
</dbReference>
<evidence type="ECO:0000256" key="9">
    <source>
        <dbReference type="ARBA" id="ARBA00049534"/>
    </source>
</evidence>
<dbReference type="EC" id="3.5.1.2" evidence="10"/>
<keyword evidence="6 10" id="KW-0368">Histidine biosynthesis</keyword>
<dbReference type="InterPro" id="IPR010139">
    <property type="entry name" value="Imidazole-glycPsynth_HisH"/>
</dbReference>
<dbReference type="Gene3D" id="3.40.50.880">
    <property type="match status" value="1"/>
</dbReference>
<evidence type="ECO:0000256" key="11">
    <source>
        <dbReference type="PIRSR" id="PIRSR000495-1"/>
    </source>
</evidence>
<dbReference type="NCBIfam" id="TIGR01855">
    <property type="entry name" value="IMP_synth_hisH"/>
    <property type="match status" value="1"/>
</dbReference>
<feature type="active site" description="Nucleophile" evidence="10 11">
    <location>
        <position position="80"/>
    </location>
</feature>
<feature type="domain" description="Glutamine amidotransferase" evidence="12">
    <location>
        <begin position="5"/>
        <end position="210"/>
    </location>
</feature>
<dbReference type="PROSITE" id="PS51274">
    <property type="entry name" value="GATASE_COBBQ"/>
    <property type="match status" value="1"/>
</dbReference>
<evidence type="ECO:0000256" key="1">
    <source>
        <dbReference type="ARBA" id="ARBA00005091"/>
    </source>
</evidence>
<dbReference type="HAMAP" id="MF_00278">
    <property type="entry name" value="HisH"/>
    <property type="match status" value="1"/>
</dbReference>
<dbReference type="GO" id="GO:0000107">
    <property type="term" value="F:imidazoleglycerol-phosphate synthase activity"/>
    <property type="evidence" value="ECO:0007669"/>
    <property type="project" value="UniProtKB-UniRule"/>
</dbReference>
<dbReference type="EC" id="4.3.2.10" evidence="10"/>
<protein>
    <recommendedName>
        <fullName evidence="10">Imidazole glycerol phosphate synthase subunit HisH</fullName>
        <ecNumber evidence="10">4.3.2.10</ecNumber>
    </recommendedName>
    <alternativeName>
        <fullName evidence="10">IGP synthase glutaminase subunit</fullName>
        <ecNumber evidence="10">3.5.1.2</ecNumber>
    </alternativeName>
    <alternativeName>
        <fullName evidence="10">IGP synthase subunit HisH</fullName>
    </alternativeName>
    <alternativeName>
        <fullName evidence="10">ImGP synthase subunit HisH</fullName>
        <shortName evidence="10">IGPS subunit HisH</shortName>
    </alternativeName>
</protein>
<evidence type="ECO:0000256" key="7">
    <source>
        <dbReference type="ARBA" id="ARBA00023239"/>
    </source>
</evidence>
<dbReference type="CDD" id="cd01748">
    <property type="entry name" value="GATase1_IGP_Synthase"/>
    <property type="match status" value="1"/>
</dbReference>
<dbReference type="EMBL" id="JAGZGG010000014">
    <property type="protein sequence ID" value="MBS5332344.1"/>
    <property type="molecule type" value="Genomic_DNA"/>
</dbReference>
<proteinExistence type="inferred from homology"/>
<keyword evidence="5 10" id="KW-0315">Glutamine amidotransferase</keyword>
<keyword evidence="3 10" id="KW-0028">Amino-acid biosynthesis</keyword>
<keyword evidence="10" id="KW-0963">Cytoplasm</keyword>
<dbReference type="PROSITE" id="PS51273">
    <property type="entry name" value="GATASE_TYPE_1"/>
    <property type="match status" value="1"/>
</dbReference>
<comment type="caution">
    <text evidence="13">The sequence shown here is derived from an EMBL/GenBank/DDBJ whole genome shotgun (WGS) entry which is preliminary data.</text>
</comment>
<comment type="pathway">
    <text evidence="1 10">Amino-acid biosynthesis; L-histidine biosynthesis; L-histidine from 5-phospho-alpha-D-ribose 1-diphosphate: step 5/9.</text>
</comment>
<comment type="subcellular location">
    <subcellularLocation>
        <location evidence="10">Cytoplasm</location>
    </subcellularLocation>
</comment>
<comment type="catalytic activity">
    <reaction evidence="8 10">
        <text>5-[(5-phospho-1-deoxy-D-ribulos-1-ylimino)methylamino]-1-(5-phospho-beta-D-ribosyl)imidazole-4-carboxamide + L-glutamine = D-erythro-1-(imidazol-4-yl)glycerol 3-phosphate + 5-amino-1-(5-phospho-beta-D-ribosyl)imidazole-4-carboxamide + L-glutamate + H(+)</text>
        <dbReference type="Rhea" id="RHEA:24793"/>
        <dbReference type="ChEBI" id="CHEBI:15378"/>
        <dbReference type="ChEBI" id="CHEBI:29985"/>
        <dbReference type="ChEBI" id="CHEBI:58278"/>
        <dbReference type="ChEBI" id="CHEBI:58359"/>
        <dbReference type="ChEBI" id="CHEBI:58475"/>
        <dbReference type="ChEBI" id="CHEBI:58525"/>
        <dbReference type="EC" id="4.3.2.10"/>
    </reaction>
</comment>
<dbReference type="PANTHER" id="PTHR42701">
    <property type="entry name" value="IMIDAZOLE GLYCEROL PHOSPHATE SYNTHASE SUBUNIT HISH"/>
    <property type="match status" value="1"/>
</dbReference>
<dbReference type="Proteomes" id="UP000759273">
    <property type="component" value="Unassembled WGS sequence"/>
</dbReference>
<name>A0A943HHU3_9FIRM</name>
<dbReference type="InterPro" id="IPR029062">
    <property type="entry name" value="Class_I_gatase-like"/>
</dbReference>
<accession>A0A943HHU3</accession>